<dbReference type="Proteomes" id="UP000298049">
    <property type="component" value="Chromosome"/>
</dbReference>
<dbReference type="Pfam" id="PF02934">
    <property type="entry name" value="GatB_N"/>
    <property type="match status" value="1"/>
</dbReference>
<dbReference type="NCBIfam" id="NF004012">
    <property type="entry name" value="PRK05477.1-2"/>
    <property type="match status" value="1"/>
</dbReference>
<dbReference type="GO" id="GO:0070681">
    <property type="term" value="P:glutaminyl-tRNAGln biosynthesis via transamidation"/>
    <property type="evidence" value="ECO:0007669"/>
    <property type="project" value="TreeGrafter"/>
</dbReference>
<dbReference type="InterPro" id="IPR023168">
    <property type="entry name" value="GatB_Yqey_C_2"/>
</dbReference>
<evidence type="ECO:0000256" key="10">
    <source>
        <dbReference type="ARBA" id="ARBA00047913"/>
    </source>
</evidence>
<dbReference type="Pfam" id="PF02637">
    <property type="entry name" value="GatB_Yqey"/>
    <property type="match status" value="1"/>
</dbReference>
<evidence type="ECO:0000259" key="12">
    <source>
        <dbReference type="SMART" id="SM00845"/>
    </source>
</evidence>
<dbReference type="AlphaFoldDB" id="A0A4P7XKW9"/>
<protein>
    <recommendedName>
        <fullName evidence="3 11">Aspartyl/glutamyl-tRNA(Asn/Gln) amidotransferase subunit B</fullName>
        <shortName evidence="11">Asp/Glu-ADT subunit B</shortName>
        <ecNumber evidence="11">6.3.5.-</ecNumber>
    </recommendedName>
</protein>
<evidence type="ECO:0000313" key="13">
    <source>
        <dbReference type="EMBL" id="QCF26587.1"/>
    </source>
</evidence>
<dbReference type="InterPro" id="IPR014746">
    <property type="entry name" value="Gln_synth/guanido_kin_cat_dom"/>
</dbReference>
<name>A0A4P7XKW9_9ALTE</name>
<dbReference type="InterPro" id="IPR042114">
    <property type="entry name" value="GatB_C_1"/>
</dbReference>
<dbReference type="InterPro" id="IPR017959">
    <property type="entry name" value="Asn/Gln-tRNA_amidoTrfase_suB/E"/>
</dbReference>
<comment type="similarity">
    <text evidence="1 11">Belongs to the GatB/GatE family. GatB subfamily.</text>
</comment>
<dbReference type="Gene3D" id="1.10.150.380">
    <property type="entry name" value="GatB domain, N-terminal subdomain"/>
    <property type="match status" value="1"/>
</dbReference>
<comment type="function">
    <text evidence="8 11">Allows the formation of correctly charged Asn-tRNA(Asn) or Gln-tRNA(Gln) through the transamidation of misacylated Asp-tRNA(Asn) or Glu-tRNA(Gln) in organisms which lack either or both of asparaginyl-tRNA or glutaminyl-tRNA synthetases. The reaction takes place in the presence of glutamine and ATP through an activated phospho-Asp-tRNA(Asn) or phospho-Glu-tRNA(Gln).</text>
</comment>
<keyword evidence="4 11" id="KW-0436">Ligase</keyword>
<dbReference type="InterPro" id="IPR018027">
    <property type="entry name" value="Asn/Gln_amidotransferase"/>
</dbReference>
<dbReference type="PANTHER" id="PTHR11659:SF0">
    <property type="entry name" value="GLUTAMYL-TRNA(GLN) AMIDOTRANSFERASE SUBUNIT B, MITOCHONDRIAL"/>
    <property type="match status" value="1"/>
</dbReference>
<dbReference type="InterPro" id="IPR017958">
    <property type="entry name" value="Gln-tRNA_amidoTrfase_suB_CS"/>
</dbReference>
<evidence type="ECO:0000256" key="1">
    <source>
        <dbReference type="ARBA" id="ARBA00005306"/>
    </source>
</evidence>
<dbReference type="NCBIfam" id="NF004014">
    <property type="entry name" value="PRK05477.1-4"/>
    <property type="match status" value="1"/>
</dbReference>
<dbReference type="InterPro" id="IPR004413">
    <property type="entry name" value="GatB"/>
</dbReference>
<dbReference type="EMBL" id="CP031093">
    <property type="protein sequence ID" value="QCF26587.1"/>
    <property type="molecule type" value="Genomic_DNA"/>
</dbReference>
<evidence type="ECO:0000313" key="14">
    <source>
        <dbReference type="Proteomes" id="UP000298049"/>
    </source>
</evidence>
<dbReference type="GO" id="GO:0050566">
    <property type="term" value="F:asparaginyl-tRNA synthase (glutamine-hydrolyzing) activity"/>
    <property type="evidence" value="ECO:0007669"/>
    <property type="project" value="RHEA"/>
</dbReference>
<feature type="domain" description="Asn/Gln amidotransferase" evidence="12">
    <location>
        <begin position="328"/>
        <end position="479"/>
    </location>
</feature>
<dbReference type="Gene3D" id="1.10.10.410">
    <property type="match status" value="1"/>
</dbReference>
<reference evidence="13 14" key="1">
    <citation type="submission" date="2018-07" db="EMBL/GenBank/DDBJ databases">
        <title>Marsedoiliclastica nanhaica gen. nov. sp. nov., a novel marine hydrocarbonoclastic bacterium isolated from an in-situ enriched hydrocarbon-degrading consortium in deep-sea sediment.</title>
        <authorList>
            <person name="Dong C."/>
            <person name="Ma T."/>
            <person name="Liu R."/>
            <person name="Shao Z."/>
        </authorList>
    </citation>
    <scope>NUCLEOTIDE SEQUENCE [LARGE SCALE GENOMIC DNA]</scope>
    <source>
        <strain evidence="14">soil36-7</strain>
    </source>
</reference>
<keyword evidence="7 11" id="KW-0648">Protein biosynthesis</keyword>
<dbReference type="GO" id="GO:0006412">
    <property type="term" value="P:translation"/>
    <property type="evidence" value="ECO:0007669"/>
    <property type="project" value="UniProtKB-UniRule"/>
</dbReference>
<dbReference type="EC" id="6.3.5.-" evidence="11"/>
<gene>
    <name evidence="11" type="primary">gatB</name>
    <name evidence="13" type="ORF">soil367_11950</name>
</gene>
<dbReference type="PROSITE" id="PS01234">
    <property type="entry name" value="GATB"/>
    <property type="match status" value="1"/>
</dbReference>
<dbReference type="SUPFAM" id="SSF89095">
    <property type="entry name" value="GatB/YqeY motif"/>
    <property type="match status" value="1"/>
</dbReference>
<dbReference type="SMART" id="SM00845">
    <property type="entry name" value="GatB_Yqey"/>
    <property type="match status" value="1"/>
</dbReference>
<dbReference type="GO" id="GO:0050567">
    <property type="term" value="F:glutaminyl-tRNA synthase (glutamine-hydrolyzing) activity"/>
    <property type="evidence" value="ECO:0007669"/>
    <property type="project" value="UniProtKB-UniRule"/>
</dbReference>
<dbReference type="HAMAP" id="MF_00121">
    <property type="entry name" value="GatB"/>
    <property type="match status" value="1"/>
</dbReference>
<evidence type="ECO:0000256" key="4">
    <source>
        <dbReference type="ARBA" id="ARBA00022598"/>
    </source>
</evidence>
<dbReference type="SUPFAM" id="SSF55931">
    <property type="entry name" value="Glutamine synthetase/guanido kinase"/>
    <property type="match status" value="1"/>
</dbReference>
<dbReference type="FunFam" id="1.10.10.410:FF:000001">
    <property type="entry name" value="Aspartyl/glutamyl-tRNA(Asn/Gln) amidotransferase subunit B"/>
    <property type="match status" value="1"/>
</dbReference>
<comment type="catalytic activity">
    <reaction evidence="10 11">
        <text>L-glutamyl-tRNA(Gln) + L-glutamine + ATP + H2O = L-glutaminyl-tRNA(Gln) + L-glutamate + ADP + phosphate + H(+)</text>
        <dbReference type="Rhea" id="RHEA:17521"/>
        <dbReference type="Rhea" id="RHEA-COMP:9681"/>
        <dbReference type="Rhea" id="RHEA-COMP:9684"/>
        <dbReference type="ChEBI" id="CHEBI:15377"/>
        <dbReference type="ChEBI" id="CHEBI:15378"/>
        <dbReference type="ChEBI" id="CHEBI:29985"/>
        <dbReference type="ChEBI" id="CHEBI:30616"/>
        <dbReference type="ChEBI" id="CHEBI:43474"/>
        <dbReference type="ChEBI" id="CHEBI:58359"/>
        <dbReference type="ChEBI" id="CHEBI:78520"/>
        <dbReference type="ChEBI" id="CHEBI:78521"/>
        <dbReference type="ChEBI" id="CHEBI:456216"/>
    </reaction>
</comment>
<dbReference type="PANTHER" id="PTHR11659">
    <property type="entry name" value="GLUTAMYL-TRNA GLN AMIDOTRANSFERASE SUBUNIT B MITOCHONDRIAL AND PROKARYOTIC PET112-RELATED"/>
    <property type="match status" value="1"/>
</dbReference>
<evidence type="ECO:0000256" key="7">
    <source>
        <dbReference type="ARBA" id="ARBA00022917"/>
    </source>
</evidence>
<dbReference type="OrthoDB" id="9804078at2"/>
<evidence type="ECO:0000256" key="6">
    <source>
        <dbReference type="ARBA" id="ARBA00022840"/>
    </source>
</evidence>
<evidence type="ECO:0000256" key="5">
    <source>
        <dbReference type="ARBA" id="ARBA00022741"/>
    </source>
</evidence>
<keyword evidence="14" id="KW-1185">Reference proteome</keyword>
<comment type="catalytic activity">
    <reaction evidence="9 11">
        <text>L-aspartyl-tRNA(Asn) + L-glutamine + ATP + H2O = L-asparaginyl-tRNA(Asn) + L-glutamate + ADP + phosphate + 2 H(+)</text>
        <dbReference type="Rhea" id="RHEA:14513"/>
        <dbReference type="Rhea" id="RHEA-COMP:9674"/>
        <dbReference type="Rhea" id="RHEA-COMP:9677"/>
        <dbReference type="ChEBI" id="CHEBI:15377"/>
        <dbReference type="ChEBI" id="CHEBI:15378"/>
        <dbReference type="ChEBI" id="CHEBI:29985"/>
        <dbReference type="ChEBI" id="CHEBI:30616"/>
        <dbReference type="ChEBI" id="CHEBI:43474"/>
        <dbReference type="ChEBI" id="CHEBI:58359"/>
        <dbReference type="ChEBI" id="CHEBI:78515"/>
        <dbReference type="ChEBI" id="CHEBI:78516"/>
        <dbReference type="ChEBI" id="CHEBI:456216"/>
    </reaction>
</comment>
<evidence type="ECO:0000256" key="3">
    <source>
        <dbReference type="ARBA" id="ARBA00016923"/>
    </source>
</evidence>
<keyword evidence="5 11" id="KW-0547">Nucleotide-binding</keyword>
<sequence length="481" mass="53539">MQWEAVIGLEVHVQLATQSKIFSGSSIAFGAEPNSQASAVDLAMPGMLPVLNEGVVRMAIQFGLAVDAEIARRSVFDRKNYFYPDLPKGYQISQMYHPIVGPGKIHIELESGESRTVGLHHAHLEEDAGKSLHEDFHGMTGIDLNRAGTPLLEIVSEPDMRSAEEAVAFLRKLHAIVTYLGVSDGDMSQGSMRCDCNVSVRPKGQTELGTRTETKNVNSFRFVEKAINSEIQRQIEILEDGGRIVQETRLYDPEKNETRSMRSKEFANDYRYFPDPDLLPVVVTEELIEQLRRELPELPDQKRERFKREHELSDYDAGVLSQSRPLADYFEAVAGVSGDPKLAANWVMGELSRFLNQNELAIGQSPVASEDLGQLILRIKDNTISGKIAKEVFERMWNGEGSADNIIDKQGLKQVTDTGAIEGIIDEVLANSAQQVENYRAAPEDRRPKMLGYFVGQVMKASRGKANPAQVNELLARKLDA</sequence>
<evidence type="ECO:0000256" key="11">
    <source>
        <dbReference type="HAMAP-Rule" id="MF_00121"/>
    </source>
</evidence>
<comment type="subunit">
    <text evidence="2 11">Heterotrimer of A, B and C subunits.</text>
</comment>
<dbReference type="KEGG" id="hmi:soil367_11950"/>
<keyword evidence="6 11" id="KW-0067">ATP-binding</keyword>
<dbReference type="GO" id="GO:0016740">
    <property type="term" value="F:transferase activity"/>
    <property type="evidence" value="ECO:0007669"/>
    <property type="project" value="UniProtKB-KW"/>
</dbReference>
<dbReference type="InterPro" id="IPR006075">
    <property type="entry name" value="Asn/Gln-tRNA_Trfase_suB/E_cat"/>
</dbReference>
<accession>A0A4P7XKW9</accession>
<dbReference type="GO" id="GO:0005524">
    <property type="term" value="F:ATP binding"/>
    <property type="evidence" value="ECO:0007669"/>
    <property type="project" value="UniProtKB-KW"/>
</dbReference>
<evidence type="ECO:0000256" key="8">
    <source>
        <dbReference type="ARBA" id="ARBA00024799"/>
    </source>
</evidence>
<dbReference type="NCBIfam" id="TIGR00133">
    <property type="entry name" value="gatB"/>
    <property type="match status" value="1"/>
</dbReference>
<dbReference type="InterPro" id="IPR003789">
    <property type="entry name" value="Asn/Gln_tRNA_amidoTrase-B-like"/>
</dbReference>
<evidence type="ECO:0000256" key="2">
    <source>
        <dbReference type="ARBA" id="ARBA00011123"/>
    </source>
</evidence>
<dbReference type="RefSeq" id="WP_136549294.1">
    <property type="nucleotide sequence ID" value="NZ_CP031093.1"/>
</dbReference>
<organism evidence="13 14">
    <name type="scientific">Hydrocarboniclastica marina</name>
    <dbReference type="NCBI Taxonomy" id="2259620"/>
    <lineage>
        <taxon>Bacteria</taxon>
        <taxon>Pseudomonadati</taxon>
        <taxon>Pseudomonadota</taxon>
        <taxon>Gammaproteobacteria</taxon>
        <taxon>Alteromonadales</taxon>
        <taxon>Alteromonadaceae</taxon>
        <taxon>Hydrocarboniclastica</taxon>
    </lineage>
</organism>
<dbReference type="NCBIfam" id="NF004015">
    <property type="entry name" value="PRK05477.1-5"/>
    <property type="match status" value="1"/>
</dbReference>
<proteinExistence type="inferred from homology"/>
<keyword evidence="13" id="KW-0808">Transferase</keyword>
<dbReference type="FunFam" id="1.10.150.380:FF:000001">
    <property type="entry name" value="Aspartyl/glutamyl-tRNA(Asn/Gln) amidotransferase subunit B"/>
    <property type="match status" value="1"/>
</dbReference>
<evidence type="ECO:0000256" key="9">
    <source>
        <dbReference type="ARBA" id="ARBA00047380"/>
    </source>
</evidence>